<evidence type="ECO:0000313" key="1">
    <source>
        <dbReference type="EMBL" id="GAA2411665.1"/>
    </source>
</evidence>
<dbReference type="EMBL" id="BAAARW010000006">
    <property type="protein sequence ID" value="GAA2411665.1"/>
    <property type="molecule type" value="Genomic_DNA"/>
</dbReference>
<dbReference type="RefSeq" id="WP_344588544.1">
    <property type="nucleotide sequence ID" value="NZ_BAAARW010000006.1"/>
</dbReference>
<proteinExistence type="predicted"/>
<keyword evidence="2" id="KW-1185">Reference proteome</keyword>
<name>A0ABN3IQV5_9ACTN</name>
<comment type="caution">
    <text evidence="1">The sequence shown here is derived from an EMBL/GenBank/DDBJ whole genome shotgun (WGS) entry which is preliminary data.</text>
</comment>
<organism evidence="1 2">
    <name type="scientific">Actinomadura vinacea</name>
    <dbReference type="NCBI Taxonomy" id="115336"/>
    <lineage>
        <taxon>Bacteria</taxon>
        <taxon>Bacillati</taxon>
        <taxon>Actinomycetota</taxon>
        <taxon>Actinomycetes</taxon>
        <taxon>Streptosporangiales</taxon>
        <taxon>Thermomonosporaceae</taxon>
        <taxon>Actinomadura</taxon>
    </lineage>
</organism>
<accession>A0ABN3IQV5</accession>
<reference evidence="1 2" key="1">
    <citation type="journal article" date="2019" name="Int. J. Syst. Evol. Microbiol.">
        <title>The Global Catalogue of Microorganisms (GCM) 10K type strain sequencing project: providing services to taxonomists for standard genome sequencing and annotation.</title>
        <authorList>
            <consortium name="The Broad Institute Genomics Platform"/>
            <consortium name="The Broad Institute Genome Sequencing Center for Infectious Disease"/>
            <person name="Wu L."/>
            <person name="Ma J."/>
        </authorList>
    </citation>
    <scope>NUCLEOTIDE SEQUENCE [LARGE SCALE GENOMIC DNA]</scope>
    <source>
        <strain evidence="1 2">JCM 3325</strain>
    </source>
</reference>
<dbReference type="Proteomes" id="UP001501231">
    <property type="component" value="Unassembled WGS sequence"/>
</dbReference>
<sequence>MTDYVVPPEIRDRAIDLLKERKKVKALAFLKEETELEGKPLVAYFNGLRYEVLSRGVPPEVESAALELISKGKSRKAVKEVAKSTELGYEKSADYVKVLEVLDGRRIA</sequence>
<evidence type="ECO:0000313" key="2">
    <source>
        <dbReference type="Proteomes" id="UP001501231"/>
    </source>
</evidence>
<protein>
    <submittedName>
        <fullName evidence="1">Uncharacterized protein</fullName>
    </submittedName>
</protein>
<gene>
    <name evidence="1" type="ORF">GCM10010191_21240</name>
</gene>